<comment type="caution">
    <text evidence="2">The sequence shown here is derived from an EMBL/GenBank/DDBJ whole genome shotgun (WGS) entry which is preliminary data.</text>
</comment>
<feature type="transmembrane region" description="Helical" evidence="1">
    <location>
        <begin position="42"/>
        <end position="62"/>
    </location>
</feature>
<dbReference type="AlphaFoldDB" id="A0A1F5FVB1"/>
<keyword evidence="1" id="KW-0812">Transmembrane</keyword>
<organism evidence="2 3">
    <name type="scientific">Candidatus Collierbacteria bacterium RIFOXYD1_FULL_40_9</name>
    <dbReference type="NCBI Taxonomy" id="1817731"/>
    <lineage>
        <taxon>Bacteria</taxon>
        <taxon>Candidatus Collieribacteriota</taxon>
    </lineage>
</organism>
<proteinExistence type="predicted"/>
<accession>A0A1F5FVB1</accession>
<evidence type="ECO:0000256" key="1">
    <source>
        <dbReference type="SAM" id="Phobius"/>
    </source>
</evidence>
<keyword evidence="1" id="KW-0472">Membrane</keyword>
<feature type="transmembrane region" description="Helical" evidence="1">
    <location>
        <begin position="68"/>
        <end position="87"/>
    </location>
</feature>
<evidence type="ECO:0000313" key="3">
    <source>
        <dbReference type="Proteomes" id="UP000179237"/>
    </source>
</evidence>
<reference evidence="2 3" key="1">
    <citation type="journal article" date="2016" name="Nat. Commun.">
        <title>Thousands of microbial genomes shed light on interconnected biogeochemical processes in an aquifer system.</title>
        <authorList>
            <person name="Anantharaman K."/>
            <person name="Brown C.T."/>
            <person name="Hug L.A."/>
            <person name="Sharon I."/>
            <person name="Castelle C.J."/>
            <person name="Probst A.J."/>
            <person name="Thomas B.C."/>
            <person name="Singh A."/>
            <person name="Wilkins M.J."/>
            <person name="Karaoz U."/>
            <person name="Brodie E.L."/>
            <person name="Williams K.H."/>
            <person name="Hubbard S.S."/>
            <person name="Banfield J.F."/>
        </authorList>
    </citation>
    <scope>NUCLEOTIDE SEQUENCE [LARGE SCALE GENOMIC DNA]</scope>
</reference>
<sequence>MDLNLLFAVSLIAVVVGLLWGVICLLMYRGTTTLSYTLKERFSVFLLICLITAVFFGFYAVISGVTHYFYYVVAFFGVSTPTALMLLPNWFGIYSKKEETD</sequence>
<keyword evidence="1" id="KW-1133">Transmembrane helix</keyword>
<dbReference type="Proteomes" id="UP000179237">
    <property type="component" value="Unassembled WGS sequence"/>
</dbReference>
<gene>
    <name evidence="2" type="ORF">A2572_00400</name>
</gene>
<protein>
    <submittedName>
        <fullName evidence="2">Uncharacterized protein</fullName>
    </submittedName>
</protein>
<name>A0A1F5FVB1_9BACT</name>
<feature type="transmembrane region" description="Helical" evidence="1">
    <location>
        <begin position="6"/>
        <end position="30"/>
    </location>
</feature>
<dbReference type="EMBL" id="MFAQ01000013">
    <property type="protein sequence ID" value="OGD83553.1"/>
    <property type="molecule type" value="Genomic_DNA"/>
</dbReference>
<evidence type="ECO:0000313" key="2">
    <source>
        <dbReference type="EMBL" id="OGD83553.1"/>
    </source>
</evidence>